<dbReference type="Proteomes" id="UP000184474">
    <property type="component" value="Unassembled WGS sequence"/>
</dbReference>
<protein>
    <submittedName>
        <fullName evidence="1">Glycosyl transferases group 1</fullName>
    </submittedName>
</protein>
<proteinExistence type="predicted"/>
<dbReference type="Pfam" id="PF13692">
    <property type="entry name" value="Glyco_trans_1_4"/>
    <property type="match status" value="1"/>
</dbReference>
<dbReference type="AlphaFoldDB" id="A0A1M6W3M9"/>
<name>A0A1M6W3M9_REIAG</name>
<reference evidence="2" key="1">
    <citation type="submission" date="2016-11" db="EMBL/GenBank/DDBJ databases">
        <authorList>
            <person name="Varghese N."/>
            <person name="Submissions S."/>
        </authorList>
    </citation>
    <scope>NUCLEOTIDE SEQUENCE [LARGE SCALE GENOMIC DNA]</scope>
    <source>
        <strain evidence="2">DSM 26134</strain>
    </source>
</reference>
<evidence type="ECO:0000313" key="2">
    <source>
        <dbReference type="Proteomes" id="UP000184474"/>
    </source>
</evidence>
<dbReference type="RefSeq" id="WP_073125208.1">
    <property type="nucleotide sequence ID" value="NZ_FRAA01000010.1"/>
</dbReference>
<dbReference type="STRING" id="156994.SAMN04488028_110112"/>
<keyword evidence="2" id="KW-1185">Reference proteome</keyword>
<dbReference type="GO" id="GO:0016740">
    <property type="term" value="F:transferase activity"/>
    <property type="evidence" value="ECO:0007669"/>
    <property type="project" value="UniProtKB-KW"/>
</dbReference>
<dbReference type="SUPFAM" id="SSF53756">
    <property type="entry name" value="UDP-Glycosyltransferase/glycogen phosphorylase"/>
    <property type="match status" value="1"/>
</dbReference>
<dbReference type="Gene3D" id="3.40.50.2000">
    <property type="entry name" value="Glycogen Phosphorylase B"/>
    <property type="match status" value="1"/>
</dbReference>
<evidence type="ECO:0000313" key="1">
    <source>
        <dbReference type="EMBL" id="SHK88341.1"/>
    </source>
</evidence>
<gene>
    <name evidence="1" type="ORF">SAMN04488028_110112</name>
</gene>
<accession>A0A1M6W3M9</accession>
<dbReference type="CDD" id="cd03801">
    <property type="entry name" value="GT4_PimA-like"/>
    <property type="match status" value="1"/>
</dbReference>
<keyword evidence="1" id="KW-0808">Transferase</keyword>
<organism evidence="1 2">
    <name type="scientific">Reichenbachiella agariperforans</name>
    <dbReference type="NCBI Taxonomy" id="156994"/>
    <lineage>
        <taxon>Bacteria</taxon>
        <taxon>Pseudomonadati</taxon>
        <taxon>Bacteroidota</taxon>
        <taxon>Cytophagia</taxon>
        <taxon>Cytophagales</taxon>
        <taxon>Reichenbachiellaceae</taxon>
        <taxon>Reichenbachiella</taxon>
    </lineage>
</organism>
<sequence>MTKKVLFITPYPQDTAGSQRFRFEQYIPFLEAKGVQVDRQSFIDDKTWAVLYLPGHGLQKILGIVKGFVRRKWMLLKASRYDFIFIHREAAPLGPPVFEWVLARVLEKKVIYDFDDAIWKENTTDTNGLIAKLKWASKVATICRWSHRVSAGNEFLSSYARQYSDRVVVNPTTLDTGRRHVPAPQKSTDRPVIGWTGTHSTLKYLELIAPVINSLRQEIAFDFVVIADQKPVSEIEDFIFLPWNDQTEIQDLNRIDIGVMPLEVDEWAKGKCGFKALQFMSLEKAVLVTPVGVNAEIVTHGISGYHCETLADWEMYLRDLLLNESIRRDMGVQGRKTVVEQFSVASNTANFLSLFDV</sequence>
<dbReference type="EMBL" id="FRAA01000010">
    <property type="protein sequence ID" value="SHK88341.1"/>
    <property type="molecule type" value="Genomic_DNA"/>
</dbReference>